<gene>
    <name evidence="1" type="ORF">GPICK_03965</name>
</gene>
<reference evidence="1 2" key="1">
    <citation type="journal article" date="2015" name="Genome Announc.">
        <title>Complete Genome of Geobacter pickeringii G13T, a Metal-Reducing Isolate from Sedimentary Kaolin Deposits.</title>
        <authorList>
            <person name="Badalamenti J.P."/>
            <person name="Bond D.R."/>
        </authorList>
    </citation>
    <scope>NUCLEOTIDE SEQUENCE [LARGE SCALE GENOMIC DNA]</scope>
    <source>
        <strain evidence="1 2">G13</strain>
    </source>
</reference>
<dbReference type="EMBL" id="CP009788">
    <property type="protein sequence ID" value="AJE02638.1"/>
    <property type="molecule type" value="Genomic_DNA"/>
</dbReference>
<proteinExistence type="predicted"/>
<organism evidence="1 2">
    <name type="scientific">Geobacter pickeringii</name>
    <dbReference type="NCBI Taxonomy" id="345632"/>
    <lineage>
        <taxon>Bacteria</taxon>
        <taxon>Pseudomonadati</taxon>
        <taxon>Thermodesulfobacteriota</taxon>
        <taxon>Desulfuromonadia</taxon>
        <taxon>Geobacterales</taxon>
        <taxon>Geobacteraceae</taxon>
        <taxon>Geobacter</taxon>
    </lineage>
</organism>
<dbReference type="KEGG" id="gpi:GPICK_03965"/>
<keyword evidence="2" id="KW-1185">Reference proteome</keyword>
<evidence type="ECO:0000313" key="2">
    <source>
        <dbReference type="Proteomes" id="UP000057609"/>
    </source>
</evidence>
<sequence>MASCSGIGSGFVTASITCSQNNGTTWTARAAIPGAGDFPRVSVGRDGSVYVVTLSGNSVLLNRFSSCATGLTPATGFPVTVATLSGGVACPVAGLDRCNDGNTLSSPMVAPDPGNANHLIVTFAENNGGTSERIVAMESTNSGASFPTRRNVSAGASVRRFMPWSCTTRGSAWVGWYDRGAATGANNDLTDYFLGSTSGTLWNLTANPDPQCASGWPCAPRSTNDSEACSAQPQLAGVCRNAAGGGSGTRCDFSNGGCPPGETCRTGGGCPKYGDYNGIACAGDFVVAAWASATAPAGLPAAAGIGVYSSTAFVARDGAAIWRYTGTPCSGDSCPGWQMLDNNPRTAAIAAGGSQLVQLHNDGRIWRYTGTPCSGTSCPGWQLLDNNIRTQEIAVSGSHIYQRHNNGQLWRYTGPACTGTSCPGWRLLDDNPKTRHIAVGGFN</sequence>
<dbReference type="Proteomes" id="UP000057609">
    <property type="component" value="Chromosome"/>
</dbReference>
<dbReference type="AlphaFoldDB" id="A0A0B5B7V4"/>
<dbReference type="HOGENOM" id="CLU_617864_0_0_7"/>
<evidence type="ECO:0000313" key="1">
    <source>
        <dbReference type="EMBL" id="AJE02638.1"/>
    </source>
</evidence>
<dbReference type="RefSeq" id="WP_039740699.1">
    <property type="nucleotide sequence ID" value="NZ_CP009788.1"/>
</dbReference>
<protein>
    <submittedName>
        <fullName evidence="1">Uncharacterized protein</fullName>
    </submittedName>
</protein>
<dbReference type="STRING" id="345632.GPICK_03965"/>
<name>A0A0B5B7V4_9BACT</name>
<accession>A0A0B5B7V4</accession>